<dbReference type="PROSITE" id="PS00237">
    <property type="entry name" value="G_PROTEIN_RECEP_F1_1"/>
    <property type="match status" value="1"/>
</dbReference>
<dbReference type="Pfam" id="PF00001">
    <property type="entry name" value="7tm_1"/>
    <property type="match status" value="1"/>
</dbReference>
<dbReference type="PROSITE" id="PS50262">
    <property type="entry name" value="G_PROTEIN_RECEP_F1_2"/>
    <property type="match status" value="1"/>
</dbReference>
<feature type="domain" description="G-protein coupled receptors family 1 profile" evidence="9">
    <location>
        <begin position="55"/>
        <end position="341"/>
    </location>
</feature>
<dbReference type="PANTHER" id="PTHR24243:SF230">
    <property type="entry name" value="G-PROTEIN COUPLED RECEPTORS FAMILY 1 PROFILE DOMAIN-CONTAINING PROTEIN"/>
    <property type="match status" value="1"/>
</dbReference>
<keyword evidence="2 8" id="KW-0812">Transmembrane</keyword>
<dbReference type="OrthoDB" id="9990906at2759"/>
<evidence type="ECO:0000256" key="1">
    <source>
        <dbReference type="ARBA" id="ARBA00004141"/>
    </source>
</evidence>
<evidence type="ECO:0000313" key="11">
    <source>
        <dbReference type="Proteomes" id="UP000663879"/>
    </source>
</evidence>
<evidence type="ECO:0000256" key="5">
    <source>
        <dbReference type="ARBA" id="ARBA00023136"/>
    </source>
</evidence>
<gene>
    <name evidence="10" type="ORF">OXX778_LOCUS9472</name>
</gene>
<evidence type="ECO:0000256" key="7">
    <source>
        <dbReference type="ARBA" id="ARBA00023224"/>
    </source>
</evidence>
<dbReference type="InterPro" id="IPR000276">
    <property type="entry name" value="GPCR_Rhodpsn"/>
</dbReference>
<evidence type="ECO:0000256" key="3">
    <source>
        <dbReference type="ARBA" id="ARBA00022989"/>
    </source>
</evidence>
<evidence type="ECO:0000256" key="4">
    <source>
        <dbReference type="ARBA" id="ARBA00023040"/>
    </source>
</evidence>
<feature type="transmembrane region" description="Helical" evidence="8">
    <location>
        <begin position="74"/>
        <end position="97"/>
    </location>
</feature>
<dbReference type="Gene3D" id="1.20.1070.10">
    <property type="entry name" value="Rhodopsin 7-helix transmembrane proteins"/>
    <property type="match status" value="1"/>
</dbReference>
<dbReference type="GO" id="GO:0005886">
    <property type="term" value="C:plasma membrane"/>
    <property type="evidence" value="ECO:0007669"/>
    <property type="project" value="TreeGrafter"/>
</dbReference>
<name>A0A813X0W9_9BILA</name>
<comment type="subcellular location">
    <subcellularLocation>
        <location evidence="1">Membrane</location>
        <topology evidence="1">Multi-pass membrane protein</topology>
    </subcellularLocation>
</comment>
<dbReference type="Proteomes" id="UP000663879">
    <property type="component" value="Unassembled WGS sequence"/>
</dbReference>
<evidence type="ECO:0000259" key="9">
    <source>
        <dbReference type="PROSITE" id="PS50262"/>
    </source>
</evidence>
<accession>A0A813X0W9</accession>
<feature type="transmembrane region" description="Helical" evidence="8">
    <location>
        <begin position="41"/>
        <end position="62"/>
    </location>
</feature>
<feature type="transmembrane region" description="Helical" evidence="8">
    <location>
        <begin position="123"/>
        <end position="154"/>
    </location>
</feature>
<evidence type="ECO:0000256" key="8">
    <source>
        <dbReference type="SAM" id="Phobius"/>
    </source>
</evidence>
<proteinExistence type="predicted"/>
<feature type="transmembrane region" description="Helical" evidence="8">
    <location>
        <begin position="325"/>
        <end position="344"/>
    </location>
</feature>
<keyword evidence="5 8" id="KW-0472">Membrane</keyword>
<dbReference type="EMBL" id="CAJNOC010001400">
    <property type="protein sequence ID" value="CAF0861631.1"/>
    <property type="molecule type" value="Genomic_DNA"/>
</dbReference>
<evidence type="ECO:0000313" key="10">
    <source>
        <dbReference type="EMBL" id="CAF0861631.1"/>
    </source>
</evidence>
<dbReference type="InterPro" id="IPR017452">
    <property type="entry name" value="GPCR_Rhodpsn_7TM"/>
</dbReference>
<comment type="caution">
    <text evidence="10">The sequence shown here is derived from an EMBL/GenBank/DDBJ whole genome shotgun (WGS) entry which is preliminary data.</text>
</comment>
<keyword evidence="3 8" id="KW-1133">Transmembrane helix</keyword>
<evidence type="ECO:0000256" key="2">
    <source>
        <dbReference type="ARBA" id="ARBA00022692"/>
    </source>
</evidence>
<dbReference type="PANTHER" id="PTHR24243">
    <property type="entry name" value="G-PROTEIN COUPLED RECEPTOR"/>
    <property type="match status" value="1"/>
</dbReference>
<sequence>MLNLTDDLLFEQFAKILEESGVNPIKYYEKVDFVEQVDKILIAYSCITIILGTFFNILNFGCFYRMKKRNSQNIYLGALSLSELFNLHINILVPLLIRLADNYNFSLKNYIKYFTLKIINKDYSILIMSFLNILNGYLVEVCLLAPVWIMVILASERFFCIMWPFKKNLFSTRKNAKKILFVVLICIFTWSMFKFKTAGIEYYSAFDKLPNFNRSEIKYPFLVNISTVLWAIIPEFLTLLLNLLIINQIKLTTKIHKKFYPLEHSKKITQATRVVIFLSVIFIVLISPTGILILIDLSYKTHSDQVERFDSSVKLTFDIMIARKFILMFYETNLIISFPIYLLTIKNFKEALKSLFCIERLDKLNRNDSTKIGYKTKHLISTRTKAPLSQNTKLKSDSVIQNSKHKANTKAPNKFKYKEFQLVVTLGDKISNKSSFNKITSLSSNSTCSNNSSVLVNDYFTTLSCQNCPYCSSFRKYSDKIRGNNFNSLDEGFEENGSFCDLNCEIRKLNTLDASNEKYGSNKCQMSRKFKREVIDMSVCDQNNEKSVRKYTLKKFS</sequence>
<keyword evidence="4" id="KW-0297">G-protein coupled receptor</keyword>
<feature type="transmembrane region" description="Helical" evidence="8">
    <location>
        <begin position="221"/>
        <end position="245"/>
    </location>
</feature>
<feature type="transmembrane region" description="Helical" evidence="8">
    <location>
        <begin position="274"/>
        <end position="295"/>
    </location>
</feature>
<keyword evidence="6" id="KW-0675">Receptor</keyword>
<keyword evidence="7" id="KW-0807">Transducer</keyword>
<keyword evidence="11" id="KW-1185">Reference proteome</keyword>
<protein>
    <recommendedName>
        <fullName evidence="9">G-protein coupled receptors family 1 profile domain-containing protein</fullName>
    </recommendedName>
</protein>
<feature type="transmembrane region" description="Helical" evidence="8">
    <location>
        <begin position="175"/>
        <end position="193"/>
    </location>
</feature>
<reference evidence="10" key="1">
    <citation type="submission" date="2021-02" db="EMBL/GenBank/DDBJ databases">
        <authorList>
            <person name="Nowell W R."/>
        </authorList>
    </citation>
    <scope>NUCLEOTIDE SEQUENCE</scope>
    <source>
        <strain evidence="10">Ploen Becks lab</strain>
    </source>
</reference>
<dbReference type="SUPFAM" id="SSF81321">
    <property type="entry name" value="Family A G protein-coupled receptor-like"/>
    <property type="match status" value="1"/>
</dbReference>
<dbReference type="GO" id="GO:0004930">
    <property type="term" value="F:G protein-coupled receptor activity"/>
    <property type="evidence" value="ECO:0007669"/>
    <property type="project" value="UniProtKB-KW"/>
</dbReference>
<evidence type="ECO:0000256" key="6">
    <source>
        <dbReference type="ARBA" id="ARBA00023170"/>
    </source>
</evidence>
<dbReference type="AlphaFoldDB" id="A0A813X0W9"/>
<organism evidence="10 11">
    <name type="scientific">Brachionus calyciflorus</name>
    <dbReference type="NCBI Taxonomy" id="104777"/>
    <lineage>
        <taxon>Eukaryota</taxon>
        <taxon>Metazoa</taxon>
        <taxon>Spiralia</taxon>
        <taxon>Gnathifera</taxon>
        <taxon>Rotifera</taxon>
        <taxon>Eurotatoria</taxon>
        <taxon>Monogononta</taxon>
        <taxon>Pseudotrocha</taxon>
        <taxon>Ploima</taxon>
        <taxon>Brachionidae</taxon>
        <taxon>Brachionus</taxon>
    </lineage>
</organism>